<evidence type="ECO:0000313" key="3">
    <source>
        <dbReference type="Proteomes" id="UP001227831"/>
    </source>
</evidence>
<dbReference type="InterPro" id="IPR051695">
    <property type="entry name" value="Phosphoglycerate_Mutase"/>
</dbReference>
<reference evidence="2 3" key="1">
    <citation type="journal article" date="2023" name="Int. J. Syst. Evol. Microbiol.">
        <title>Lactiplantibacillus brownii sp. nov., a novel psychrotolerant species isolated from sauerkraut.</title>
        <authorList>
            <person name="Heng Y.C."/>
            <person name="Silvaraju S."/>
            <person name="Lee J.K.Y."/>
            <person name="Kittelmann S."/>
        </authorList>
    </citation>
    <scope>NUCLEOTIDE SEQUENCE [LARGE SCALE GENOMIC DNA]</scope>
    <source>
        <strain evidence="2 3">WILCCON 0030</strain>
    </source>
</reference>
<evidence type="ECO:0000313" key="2">
    <source>
        <dbReference type="EMBL" id="MDQ7938174.1"/>
    </source>
</evidence>
<dbReference type="PANTHER" id="PTHR46517">
    <property type="entry name" value="FRUCTOSE-2,6-BISPHOSPHATASE TIGAR"/>
    <property type="match status" value="1"/>
</dbReference>
<dbReference type="RefSeq" id="WP_308703869.1">
    <property type="nucleotide sequence ID" value="NZ_AP027463.1"/>
</dbReference>
<dbReference type="PANTHER" id="PTHR46517:SF1">
    <property type="entry name" value="FRUCTOSE-2,6-BISPHOSPHATASE TIGAR"/>
    <property type="match status" value="1"/>
</dbReference>
<dbReference type="Gene3D" id="3.40.50.1240">
    <property type="entry name" value="Phosphoglycerate mutase-like"/>
    <property type="match status" value="1"/>
</dbReference>
<dbReference type="EMBL" id="JAVCWF010000001">
    <property type="protein sequence ID" value="MDQ7938174.1"/>
    <property type="molecule type" value="Genomic_DNA"/>
</dbReference>
<evidence type="ECO:0000256" key="1">
    <source>
        <dbReference type="ARBA" id="ARBA00022801"/>
    </source>
</evidence>
<keyword evidence="3" id="KW-1185">Reference proteome</keyword>
<dbReference type="CDD" id="cd07067">
    <property type="entry name" value="HP_PGM_like"/>
    <property type="match status" value="1"/>
</dbReference>
<comment type="caution">
    <text evidence="2">The sequence shown here is derived from an EMBL/GenBank/DDBJ whole genome shotgun (WGS) entry which is preliminary data.</text>
</comment>
<proteinExistence type="predicted"/>
<keyword evidence="1 2" id="KW-0378">Hydrolase</keyword>
<gene>
    <name evidence="2" type="ORF">RA086_11200</name>
</gene>
<dbReference type="GO" id="GO:0016787">
    <property type="term" value="F:hydrolase activity"/>
    <property type="evidence" value="ECO:0007669"/>
    <property type="project" value="UniProtKB-KW"/>
</dbReference>
<dbReference type="Proteomes" id="UP001227831">
    <property type="component" value="Unassembled WGS sequence"/>
</dbReference>
<sequence>MKTITLYLAVTGTTYFDQLDRFQGWSGTPLTAAGQQTSQTVGQRLATIKFDTAFASDTSRGTQTARAILAAQANSVEIQTKSALRSPFYGGFEGIERSAVWSGFATKLGYPTVAAFEADQTPTEIQNLIHDHDVDSLAESGDEFWQRYQKGLAQVAATTPDHGRALVIVDAVILRRLRFDITGQTATSEQVAPGTVTVVDQAGDKFTLR</sequence>
<dbReference type="Pfam" id="PF00300">
    <property type="entry name" value="His_Phos_1"/>
    <property type="match status" value="1"/>
</dbReference>
<accession>A0ABU1AB30</accession>
<name>A0ABU1AB30_9LACO</name>
<protein>
    <submittedName>
        <fullName evidence="2">Histidine phosphatase family protein</fullName>
        <ecNumber evidence="2">3.1.3.-</ecNumber>
    </submittedName>
</protein>
<dbReference type="InterPro" id="IPR013078">
    <property type="entry name" value="His_Pase_superF_clade-1"/>
</dbReference>
<dbReference type="EC" id="3.1.3.-" evidence="2"/>
<organism evidence="2 3">
    <name type="scientific">Lactiplantibacillus brownii</name>
    <dbReference type="NCBI Taxonomy" id="3069269"/>
    <lineage>
        <taxon>Bacteria</taxon>
        <taxon>Bacillati</taxon>
        <taxon>Bacillota</taxon>
        <taxon>Bacilli</taxon>
        <taxon>Lactobacillales</taxon>
        <taxon>Lactobacillaceae</taxon>
        <taxon>Lactiplantibacillus</taxon>
    </lineage>
</organism>
<dbReference type="InterPro" id="IPR029033">
    <property type="entry name" value="His_PPase_superfam"/>
</dbReference>
<dbReference type="SUPFAM" id="SSF53254">
    <property type="entry name" value="Phosphoglycerate mutase-like"/>
    <property type="match status" value="1"/>
</dbReference>